<comment type="similarity">
    <text evidence="2 6">Belongs to the nematode receptor-like protein srg family.</text>
</comment>
<dbReference type="PANTHER" id="PTHR31552:SF8">
    <property type="entry name" value="SERPENTINE RECEPTOR CLASS GAMMA"/>
    <property type="match status" value="1"/>
</dbReference>
<feature type="transmembrane region" description="Helical" evidence="6">
    <location>
        <begin position="12"/>
        <end position="35"/>
    </location>
</feature>
<dbReference type="GO" id="GO:0007606">
    <property type="term" value="P:sensory perception of chemical stimulus"/>
    <property type="evidence" value="ECO:0007669"/>
    <property type="project" value="UniProtKB-UniRule"/>
</dbReference>
<evidence type="ECO:0000313" key="8">
    <source>
        <dbReference type="Proteomes" id="UP001201812"/>
    </source>
</evidence>
<dbReference type="EMBL" id="JAKKPZ010000070">
    <property type="protein sequence ID" value="KAI1704276.1"/>
    <property type="molecule type" value="Genomic_DNA"/>
</dbReference>
<gene>
    <name evidence="7" type="ORF">DdX_14398</name>
</gene>
<evidence type="ECO:0000256" key="6">
    <source>
        <dbReference type="RuleBase" id="RU280813"/>
    </source>
</evidence>
<dbReference type="Proteomes" id="UP001201812">
    <property type="component" value="Unassembled WGS sequence"/>
</dbReference>
<organism evidence="7 8">
    <name type="scientific">Ditylenchus destructor</name>
    <dbReference type="NCBI Taxonomy" id="166010"/>
    <lineage>
        <taxon>Eukaryota</taxon>
        <taxon>Metazoa</taxon>
        <taxon>Ecdysozoa</taxon>
        <taxon>Nematoda</taxon>
        <taxon>Chromadorea</taxon>
        <taxon>Rhabditida</taxon>
        <taxon>Tylenchina</taxon>
        <taxon>Tylenchomorpha</taxon>
        <taxon>Sphaerularioidea</taxon>
        <taxon>Anguinidae</taxon>
        <taxon>Anguininae</taxon>
        <taxon>Ditylenchus</taxon>
    </lineage>
</organism>
<feature type="transmembrane region" description="Helical" evidence="6">
    <location>
        <begin position="80"/>
        <end position="100"/>
    </location>
</feature>
<evidence type="ECO:0000256" key="4">
    <source>
        <dbReference type="ARBA" id="ARBA00022989"/>
    </source>
</evidence>
<feature type="transmembrane region" description="Helical" evidence="6">
    <location>
        <begin position="127"/>
        <end position="146"/>
    </location>
</feature>
<evidence type="ECO:0000256" key="1">
    <source>
        <dbReference type="ARBA" id="ARBA00004141"/>
    </source>
</evidence>
<comment type="caution">
    <text evidence="7">The sequence shown here is derived from an EMBL/GenBank/DDBJ whole genome shotgun (WGS) entry which is preliminary data.</text>
</comment>
<keyword evidence="5 6" id="KW-0472">Membrane</keyword>
<evidence type="ECO:0000256" key="2">
    <source>
        <dbReference type="ARBA" id="ARBA00005692"/>
    </source>
</evidence>
<accession>A0AAD4QVP7</accession>
<dbReference type="GO" id="GO:0004888">
    <property type="term" value="F:transmembrane signaling receptor activity"/>
    <property type="evidence" value="ECO:0007669"/>
    <property type="project" value="InterPro"/>
</dbReference>
<dbReference type="AlphaFoldDB" id="A0AAD4QVP7"/>
<comment type="subcellular location">
    <subcellularLocation>
        <location evidence="1">Membrane</location>
        <topology evidence="1">Multi-pass membrane protein</topology>
    </subcellularLocation>
</comment>
<feature type="transmembrane region" description="Helical" evidence="6">
    <location>
        <begin position="295"/>
        <end position="313"/>
    </location>
</feature>
<name>A0AAD4QVP7_9BILA</name>
<feature type="transmembrane region" description="Helical" evidence="6">
    <location>
        <begin position="194"/>
        <end position="219"/>
    </location>
</feature>
<dbReference type="PANTHER" id="PTHR31552">
    <property type="entry name" value="SERPENTINE RECEPTOR CLASS GAMMA"/>
    <property type="match status" value="1"/>
</dbReference>
<feature type="transmembrane region" description="Helical" evidence="6">
    <location>
        <begin position="244"/>
        <end position="275"/>
    </location>
</feature>
<dbReference type="Pfam" id="PF02118">
    <property type="entry name" value="Srg"/>
    <property type="match status" value="1"/>
</dbReference>
<dbReference type="GO" id="GO:0016020">
    <property type="term" value="C:membrane"/>
    <property type="evidence" value="ECO:0007669"/>
    <property type="project" value="UniProtKB-SubCell"/>
</dbReference>
<proteinExistence type="inferred from homology"/>
<evidence type="ECO:0000256" key="5">
    <source>
        <dbReference type="ARBA" id="ARBA00023136"/>
    </source>
</evidence>
<keyword evidence="3 6" id="KW-0812">Transmembrane</keyword>
<dbReference type="InterPro" id="IPR000609">
    <property type="entry name" value="7TM_GPCR_serpentine_rcpt_Srg"/>
</dbReference>
<keyword evidence="4 6" id="KW-1133">Transmembrane helix</keyword>
<sequence>MGFGDWLSSHPLPPFILGLIIGIPSVILYVIEVVILLKHWRQLNSAFFRLFLVRFTLNFLNFFCSYMYARFGRVGWFYELFSSSPSVLLAFWFTFYYYAFHAENLSNMFLIINRVTSIMFPARHLKIWKYMLPISIVLILVLPLPFTAPMLTYKFFTRLQADNYTFTLSFLSDENDLSIAPNVLGVKHLNPSTVAAFSAALFFIVCGTLNVFTIVLYNLHARGKLFPISNSRSEQQKQTIESKLTIYAVITFLGHLFMAIYNIAMTFCCVFGAGWDFMFLATFNQLPWVSDFSTIAIPSWALLWASSTIRQLMVKELRLQKWPVLGAYILKSESVEFMTSTVHTGTVLQ</sequence>
<protein>
    <recommendedName>
        <fullName evidence="6">Serpentine receptor class gamma</fullName>
    </recommendedName>
</protein>
<feature type="transmembrane region" description="Helical" evidence="6">
    <location>
        <begin position="47"/>
        <end position="68"/>
    </location>
</feature>
<reference evidence="7" key="1">
    <citation type="submission" date="2022-01" db="EMBL/GenBank/DDBJ databases">
        <title>Genome Sequence Resource for Two Populations of Ditylenchus destructor, the Migratory Endoparasitic Phytonematode.</title>
        <authorList>
            <person name="Zhang H."/>
            <person name="Lin R."/>
            <person name="Xie B."/>
        </authorList>
    </citation>
    <scope>NUCLEOTIDE SEQUENCE</scope>
    <source>
        <strain evidence="7">BazhouSP</strain>
    </source>
</reference>
<evidence type="ECO:0000313" key="7">
    <source>
        <dbReference type="EMBL" id="KAI1704276.1"/>
    </source>
</evidence>
<keyword evidence="8" id="KW-1185">Reference proteome</keyword>
<evidence type="ECO:0000256" key="3">
    <source>
        <dbReference type="ARBA" id="ARBA00022692"/>
    </source>
</evidence>